<dbReference type="InterPro" id="IPR036259">
    <property type="entry name" value="MFS_trans_sf"/>
</dbReference>
<dbReference type="InterPro" id="IPR011701">
    <property type="entry name" value="MFS"/>
</dbReference>
<feature type="transmembrane region" description="Helical" evidence="6">
    <location>
        <begin position="280"/>
        <end position="301"/>
    </location>
</feature>
<dbReference type="AlphaFoldDB" id="A0AAJ0BL43"/>
<feature type="transmembrane region" description="Helical" evidence="6">
    <location>
        <begin position="109"/>
        <end position="127"/>
    </location>
</feature>
<comment type="caution">
    <text evidence="8">The sequence shown here is derived from an EMBL/GenBank/DDBJ whole genome shotgun (WGS) entry which is preliminary data.</text>
</comment>
<dbReference type="PANTHER" id="PTHR43791:SF32">
    <property type="entry name" value="MAJOR FACILITATOR SUPERFAMILY (MFS) PROFILE DOMAIN-CONTAINING PROTEIN"/>
    <property type="match status" value="1"/>
</dbReference>
<sequence length="479" mass="53158">MGKLSEKQTDVSVARKDSYSDDDDFTWTDEEEKALVRRLDFLVMPLLMIGFFALQLDRGNIGNAMTDFFLQDVGITQNQFNVGQQLLSLGIVLLEVPSNLILYRIGPTIWIGTQIIAWGLVATFQAFQKGLGPFLVTRLLLGFCESGFIPAGLFTITRWYKRDETSKRFSWFFIGNMSAGACSGLIAYGILHMRGIAGLGGWQWLFLIEGIFTALIGVMFISLFPKSPGLPSSIFGFRYFTERESQILQRRVLADDPTKGQPRRHVSWAELKSTFTNWKLLPHIVLTIAGLAPSSVMMAYAPSLVVSFGFDRLTANAMTSIGAWVLLITNISWGMISDRIGRRGPMVTLGLLIFWGATLGNRLLVDSTNSNLRFAILTFSIAFGSNWHPTNGSWMALNAQTAGERSITMAILIMSANTSGIVGSQLFQQQDGPRYRIGWTVILALVTVSLVSSVVANVQYWLLNRREKAEGAAVVKYKP</sequence>
<dbReference type="GO" id="GO:0016020">
    <property type="term" value="C:membrane"/>
    <property type="evidence" value="ECO:0007669"/>
    <property type="project" value="UniProtKB-SubCell"/>
</dbReference>
<feature type="transmembrane region" description="Helical" evidence="6">
    <location>
        <begin position="169"/>
        <end position="190"/>
    </location>
</feature>
<feature type="domain" description="Major facilitator superfamily (MFS) profile" evidence="7">
    <location>
        <begin position="43"/>
        <end position="467"/>
    </location>
</feature>
<dbReference type="PANTHER" id="PTHR43791">
    <property type="entry name" value="PERMEASE-RELATED"/>
    <property type="match status" value="1"/>
</dbReference>
<proteinExistence type="predicted"/>
<feature type="transmembrane region" description="Helical" evidence="6">
    <location>
        <begin position="439"/>
        <end position="463"/>
    </location>
</feature>
<keyword evidence="2" id="KW-0813">Transport</keyword>
<accession>A0AAJ0BL43</accession>
<feature type="transmembrane region" description="Helical" evidence="6">
    <location>
        <begin position="345"/>
        <end position="364"/>
    </location>
</feature>
<dbReference type="Pfam" id="PF07690">
    <property type="entry name" value="MFS_1"/>
    <property type="match status" value="1"/>
</dbReference>
<keyword evidence="3 6" id="KW-0812">Transmembrane</keyword>
<feature type="transmembrane region" description="Helical" evidence="6">
    <location>
        <begin position="407"/>
        <end position="427"/>
    </location>
</feature>
<feature type="transmembrane region" description="Helical" evidence="6">
    <location>
        <begin position="370"/>
        <end position="387"/>
    </location>
</feature>
<dbReference type="InterPro" id="IPR020846">
    <property type="entry name" value="MFS_dom"/>
</dbReference>
<dbReference type="EMBL" id="MU839830">
    <property type="protein sequence ID" value="KAK1757851.1"/>
    <property type="molecule type" value="Genomic_DNA"/>
</dbReference>
<evidence type="ECO:0000256" key="5">
    <source>
        <dbReference type="ARBA" id="ARBA00023136"/>
    </source>
</evidence>
<evidence type="ECO:0000256" key="4">
    <source>
        <dbReference type="ARBA" id="ARBA00022989"/>
    </source>
</evidence>
<keyword evidence="4 6" id="KW-1133">Transmembrane helix</keyword>
<evidence type="ECO:0000256" key="1">
    <source>
        <dbReference type="ARBA" id="ARBA00004141"/>
    </source>
</evidence>
<feature type="transmembrane region" description="Helical" evidence="6">
    <location>
        <begin position="313"/>
        <end position="333"/>
    </location>
</feature>
<reference evidence="8" key="1">
    <citation type="submission" date="2023-06" db="EMBL/GenBank/DDBJ databases">
        <title>Genome-scale phylogeny and comparative genomics of the fungal order Sordariales.</title>
        <authorList>
            <consortium name="Lawrence Berkeley National Laboratory"/>
            <person name="Hensen N."/>
            <person name="Bonometti L."/>
            <person name="Westerberg I."/>
            <person name="Brannstrom I.O."/>
            <person name="Guillou S."/>
            <person name="Cros-Aarteil S."/>
            <person name="Calhoun S."/>
            <person name="Haridas S."/>
            <person name="Kuo A."/>
            <person name="Mondo S."/>
            <person name="Pangilinan J."/>
            <person name="Riley R."/>
            <person name="Labutti K."/>
            <person name="Andreopoulos B."/>
            <person name="Lipzen A."/>
            <person name="Chen C."/>
            <person name="Yanf M."/>
            <person name="Daum C."/>
            <person name="Ng V."/>
            <person name="Clum A."/>
            <person name="Steindorff A."/>
            <person name="Ohm R."/>
            <person name="Martin F."/>
            <person name="Silar P."/>
            <person name="Natvig D."/>
            <person name="Lalanne C."/>
            <person name="Gautier V."/>
            <person name="Ament-Velasquez S.L."/>
            <person name="Kruys A."/>
            <person name="Hutchinson M.I."/>
            <person name="Powell A.J."/>
            <person name="Barry K."/>
            <person name="Miller A.N."/>
            <person name="Grigoriev I.V."/>
            <person name="Debuchy R."/>
            <person name="Gladieux P."/>
            <person name="Thoren M.H."/>
            <person name="Johannesson H."/>
        </authorList>
    </citation>
    <scope>NUCLEOTIDE SEQUENCE</scope>
    <source>
        <strain evidence="8">PSN4</strain>
    </source>
</reference>
<protein>
    <recommendedName>
        <fullName evidence="7">Major facilitator superfamily (MFS) profile domain-containing protein</fullName>
    </recommendedName>
</protein>
<feature type="transmembrane region" description="Helical" evidence="6">
    <location>
        <begin position="139"/>
        <end position="157"/>
    </location>
</feature>
<dbReference type="GO" id="GO:0022857">
    <property type="term" value="F:transmembrane transporter activity"/>
    <property type="evidence" value="ECO:0007669"/>
    <property type="project" value="InterPro"/>
</dbReference>
<evidence type="ECO:0000313" key="9">
    <source>
        <dbReference type="Proteomes" id="UP001239445"/>
    </source>
</evidence>
<dbReference type="Proteomes" id="UP001239445">
    <property type="component" value="Unassembled WGS sequence"/>
</dbReference>
<evidence type="ECO:0000256" key="2">
    <source>
        <dbReference type="ARBA" id="ARBA00022448"/>
    </source>
</evidence>
<comment type="subcellular location">
    <subcellularLocation>
        <location evidence="1">Membrane</location>
        <topology evidence="1">Multi-pass membrane protein</topology>
    </subcellularLocation>
</comment>
<feature type="transmembrane region" description="Helical" evidence="6">
    <location>
        <begin position="202"/>
        <end position="224"/>
    </location>
</feature>
<evidence type="ECO:0000256" key="3">
    <source>
        <dbReference type="ARBA" id="ARBA00022692"/>
    </source>
</evidence>
<dbReference type="Gene3D" id="1.20.1250.20">
    <property type="entry name" value="MFS general substrate transporter like domains"/>
    <property type="match status" value="2"/>
</dbReference>
<name>A0AAJ0BL43_9PEZI</name>
<evidence type="ECO:0000313" key="8">
    <source>
        <dbReference type="EMBL" id="KAK1757851.1"/>
    </source>
</evidence>
<feature type="transmembrane region" description="Helical" evidence="6">
    <location>
        <begin position="39"/>
        <end position="56"/>
    </location>
</feature>
<organism evidence="8 9">
    <name type="scientific">Echria macrotheca</name>
    <dbReference type="NCBI Taxonomy" id="438768"/>
    <lineage>
        <taxon>Eukaryota</taxon>
        <taxon>Fungi</taxon>
        <taxon>Dikarya</taxon>
        <taxon>Ascomycota</taxon>
        <taxon>Pezizomycotina</taxon>
        <taxon>Sordariomycetes</taxon>
        <taxon>Sordariomycetidae</taxon>
        <taxon>Sordariales</taxon>
        <taxon>Schizotheciaceae</taxon>
        <taxon>Echria</taxon>
    </lineage>
</organism>
<gene>
    <name evidence="8" type="ORF">QBC47DRAFT_296596</name>
</gene>
<keyword evidence="9" id="KW-1185">Reference proteome</keyword>
<dbReference type="FunFam" id="1.20.1250.20:FF:000106">
    <property type="entry name" value="MFS transporter, putative"/>
    <property type="match status" value="1"/>
</dbReference>
<dbReference type="SUPFAM" id="SSF103473">
    <property type="entry name" value="MFS general substrate transporter"/>
    <property type="match status" value="1"/>
</dbReference>
<evidence type="ECO:0000259" key="7">
    <source>
        <dbReference type="PROSITE" id="PS50850"/>
    </source>
</evidence>
<dbReference type="PROSITE" id="PS50850">
    <property type="entry name" value="MFS"/>
    <property type="match status" value="1"/>
</dbReference>
<keyword evidence="5 6" id="KW-0472">Membrane</keyword>
<evidence type="ECO:0000256" key="6">
    <source>
        <dbReference type="SAM" id="Phobius"/>
    </source>
</evidence>